<protein>
    <submittedName>
        <fullName evidence="5">Glycerate kinase</fullName>
    </submittedName>
</protein>
<dbReference type="Proteomes" id="UP000654257">
    <property type="component" value="Unassembled WGS sequence"/>
</dbReference>
<gene>
    <name evidence="5" type="primary">glxK</name>
    <name evidence="5" type="ORF">GCM10007304_21050</name>
</gene>
<dbReference type="AlphaFoldDB" id="A0A917D382"/>
<evidence type="ECO:0000256" key="4">
    <source>
        <dbReference type="PIRNR" id="PIRNR006078"/>
    </source>
</evidence>
<dbReference type="InterPro" id="IPR018193">
    <property type="entry name" value="Glyc_kinase_flavodox-like_fold"/>
</dbReference>
<comment type="caution">
    <text evidence="5">The sequence shown here is derived from an EMBL/GenBank/DDBJ whole genome shotgun (WGS) entry which is preliminary data.</text>
</comment>
<evidence type="ECO:0000313" key="6">
    <source>
        <dbReference type="Proteomes" id="UP000654257"/>
    </source>
</evidence>
<keyword evidence="6" id="KW-1185">Reference proteome</keyword>
<evidence type="ECO:0000256" key="2">
    <source>
        <dbReference type="ARBA" id="ARBA00022679"/>
    </source>
</evidence>
<sequence>MTRVLLSPDKFKGSVTAAEVAAALAAGMTSGDPTWDIVSLPVADGGDGTVDAAVAAGWDRVRVWTTGPTGSPVDTSYARRGEVAVVELASSVGLGLLPSGVPDPLGASTFGLGTVVAHALTAGARSVVIGLGGSASTDGGAGLLRALGARILDAEGHDLPEGGGSLREAAELDLAGVLPAARAATFQLACDVDNPLLGPLGATAVYAPQKGADAEQLLVLEQSMMHWASLVGYDSTASGAGAAGGTAYGAMAVLGATVRSGIDTVLELVDFHTQLQTADLVVTGEGSLDEQSLHGKAPIGVATAAHRCGVPVVTVSGRIVLSRDRLAEYGVVESYALSDLEPDLGTSIRFASTLLRRIGRTIATSTHIFEGVS</sequence>
<accession>A0A917D382</accession>
<name>A0A917D382_9NOCA</name>
<evidence type="ECO:0000256" key="3">
    <source>
        <dbReference type="ARBA" id="ARBA00022777"/>
    </source>
</evidence>
<comment type="similarity">
    <text evidence="1 4">Belongs to the glycerate kinase type-1 family.</text>
</comment>
<dbReference type="Pfam" id="PF02595">
    <property type="entry name" value="Gly_kinase"/>
    <property type="match status" value="1"/>
</dbReference>
<dbReference type="NCBIfam" id="TIGR00045">
    <property type="entry name" value="glycerate kinase"/>
    <property type="match status" value="1"/>
</dbReference>
<dbReference type="RefSeq" id="WP_188544733.1">
    <property type="nucleotide sequence ID" value="NZ_BMCU01000002.1"/>
</dbReference>
<dbReference type="InterPro" id="IPR004381">
    <property type="entry name" value="Glycerate_kinase"/>
</dbReference>
<reference evidence="5" key="2">
    <citation type="submission" date="2020-09" db="EMBL/GenBank/DDBJ databases">
        <authorList>
            <person name="Sun Q."/>
            <person name="Sedlacek I."/>
        </authorList>
    </citation>
    <scope>NUCLEOTIDE SEQUENCE</scope>
    <source>
        <strain evidence="5">CCM 7905</strain>
    </source>
</reference>
<organism evidence="5 6">
    <name type="scientific">Rhodococcoides trifolii</name>
    <dbReference type="NCBI Taxonomy" id="908250"/>
    <lineage>
        <taxon>Bacteria</taxon>
        <taxon>Bacillati</taxon>
        <taxon>Actinomycetota</taxon>
        <taxon>Actinomycetes</taxon>
        <taxon>Mycobacteriales</taxon>
        <taxon>Nocardiaceae</taxon>
        <taxon>Rhodococcoides</taxon>
    </lineage>
</organism>
<dbReference type="GO" id="GO:0031388">
    <property type="term" value="P:organic acid phosphorylation"/>
    <property type="evidence" value="ECO:0007669"/>
    <property type="project" value="UniProtKB-UniRule"/>
</dbReference>
<dbReference type="InterPro" id="IPR018197">
    <property type="entry name" value="Glycerate_kinase_RE-like"/>
</dbReference>
<reference evidence="5" key="1">
    <citation type="journal article" date="2014" name="Int. J. Syst. Evol. Microbiol.">
        <title>Complete genome sequence of Corynebacterium casei LMG S-19264T (=DSM 44701T), isolated from a smear-ripened cheese.</title>
        <authorList>
            <consortium name="US DOE Joint Genome Institute (JGI-PGF)"/>
            <person name="Walter F."/>
            <person name="Albersmeier A."/>
            <person name="Kalinowski J."/>
            <person name="Ruckert C."/>
        </authorList>
    </citation>
    <scope>NUCLEOTIDE SEQUENCE</scope>
    <source>
        <strain evidence="5">CCM 7905</strain>
    </source>
</reference>
<keyword evidence="2 4" id="KW-0808">Transferase</keyword>
<proteinExistence type="inferred from homology"/>
<dbReference type="PANTHER" id="PTHR21599:SF0">
    <property type="entry name" value="GLYCERATE KINASE"/>
    <property type="match status" value="1"/>
</dbReference>
<dbReference type="Gene3D" id="3.90.1510.10">
    <property type="entry name" value="Glycerate kinase, domain 2"/>
    <property type="match status" value="1"/>
</dbReference>
<evidence type="ECO:0000256" key="1">
    <source>
        <dbReference type="ARBA" id="ARBA00006284"/>
    </source>
</evidence>
<dbReference type="GO" id="GO:0008887">
    <property type="term" value="F:glycerate kinase activity"/>
    <property type="evidence" value="ECO:0007669"/>
    <property type="project" value="UniProtKB-UniRule"/>
</dbReference>
<dbReference type="Gene3D" id="3.40.50.10350">
    <property type="entry name" value="Glycerate kinase, domain 1"/>
    <property type="match status" value="1"/>
</dbReference>
<evidence type="ECO:0000313" key="5">
    <source>
        <dbReference type="EMBL" id="GGG06772.1"/>
    </source>
</evidence>
<dbReference type="SUPFAM" id="SSF110738">
    <property type="entry name" value="Glycerate kinase I"/>
    <property type="match status" value="1"/>
</dbReference>
<dbReference type="InterPro" id="IPR036129">
    <property type="entry name" value="Glycerate_kinase_sf"/>
</dbReference>
<dbReference type="PANTHER" id="PTHR21599">
    <property type="entry name" value="GLYCERATE KINASE"/>
    <property type="match status" value="1"/>
</dbReference>
<keyword evidence="3 4" id="KW-0418">Kinase</keyword>
<dbReference type="PIRSF" id="PIRSF006078">
    <property type="entry name" value="GlxK"/>
    <property type="match status" value="1"/>
</dbReference>
<dbReference type="EMBL" id="BMCU01000002">
    <property type="protein sequence ID" value="GGG06772.1"/>
    <property type="molecule type" value="Genomic_DNA"/>
</dbReference>